<organism evidence="1 2">
    <name type="scientific">Alteromonas sediminis</name>
    <dbReference type="NCBI Taxonomy" id="2259342"/>
    <lineage>
        <taxon>Bacteria</taxon>
        <taxon>Pseudomonadati</taxon>
        <taxon>Pseudomonadota</taxon>
        <taxon>Gammaproteobacteria</taxon>
        <taxon>Alteromonadales</taxon>
        <taxon>Alteromonadaceae</taxon>
        <taxon>Alteromonas/Salinimonas group</taxon>
        <taxon>Alteromonas</taxon>
    </lineage>
</organism>
<protein>
    <submittedName>
        <fullName evidence="1">PqqD family protein</fullName>
    </submittedName>
</protein>
<comment type="caution">
    <text evidence="1">The sequence shown here is derived from an EMBL/GenBank/DDBJ whole genome shotgun (WGS) entry which is preliminary data.</text>
</comment>
<dbReference type="Pfam" id="PF05402">
    <property type="entry name" value="PqqD"/>
    <property type="match status" value="1"/>
</dbReference>
<dbReference type="Proteomes" id="UP000275281">
    <property type="component" value="Unassembled WGS sequence"/>
</dbReference>
<dbReference type="Gene3D" id="1.10.10.1150">
    <property type="entry name" value="Coenzyme PQQ synthesis protein D (PqqD)"/>
    <property type="match status" value="1"/>
</dbReference>
<dbReference type="RefSeq" id="WP_124026527.1">
    <property type="nucleotide sequence ID" value="NZ_JBHRSN010000005.1"/>
</dbReference>
<sequence length="91" mass="10014">MTSLPQRISLCESALVQSVSGEMVILDMESGQYYTLNTMATQILDWLKAGDSVPEVVSKVCAEYDATEQDVTRDVQAMISTLLEKKLVEPA</sequence>
<dbReference type="InterPro" id="IPR008792">
    <property type="entry name" value="PQQD"/>
</dbReference>
<gene>
    <name evidence="1" type="ORF">DRW07_03730</name>
</gene>
<dbReference type="EMBL" id="RPOK01000001">
    <property type="protein sequence ID" value="RPJ68526.1"/>
    <property type="molecule type" value="Genomic_DNA"/>
</dbReference>
<accession>A0A3N5Y5R4</accession>
<reference evidence="1 2" key="1">
    <citation type="submission" date="2018-11" db="EMBL/GenBank/DDBJ databases">
        <authorList>
            <person name="Ye M.-Q."/>
            <person name="Du Z.-J."/>
        </authorList>
    </citation>
    <scope>NUCLEOTIDE SEQUENCE [LARGE SCALE GENOMIC DNA]</scope>
    <source>
        <strain evidence="1 2">U0105</strain>
    </source>
</reference>
<name>A0A3N5Y5R4_9ALTE</name>
<evidence type="ECO:0000313" key="2">
    <source>
        <dbReference type="Proteomes" id="UP000275281"/>
    </source>
</evidence>
<dbReference type="InterPro" id="IPR041881">
    <property type="entry name" value="PqqD_sf"/>
</dbReference>
<keyword evidence="2" id="KW-1185">Reference proteome</keyword>
<dbReference type="AlphaFoldDB" id="A0A3N5Y5R4"/>
<evidence type="ECO:0000313" key="1">
    <source>
        <dbReference type="EMBL" id="RPJ68526.1"/>
    </source>
</evidence>
<proteinExistence type="predicted"/>
<dbReference type="OrthoDB" id="6336187at2"/>